<evidence type="ECO:0000256" key="1">
    <source>
        <dbReference type="ARBA" id="ARBA00006745"/>
    </source>
</evidence>
<dbReference type="Pfam" id="PF22039">
    <property type="entry name" value="HUTI_composite_bact"/>
    <property type="match status" value="1"/>
</dbReference>
<dbReference type="Pfam" id="PF01979">
    <property type="entry name" value="Amidohydro_1"/>
    <property type="match status" value="1"/>
</dbReference>
<dbReference type="EMBL" id="QYBC01000003">
    <property type="protein sequence ID" value="RYB06760.1"/>
    <property type="molecule type" value="Genomic_DNA"/>
</dbReference>
<dbReference type="Gene3D" id="3.20.20.140">
    <property type="entry name" value="Metal-dependent hydrolases"/>
    <property type="match status" value="1"/>
</dbReference>
<proteinExistence type="inferred from homology"/>
<evidence type="ECO:0000256" key="3">
    <source>
        <dbReference type="ARBA" id="ARBA00022801"/>
    </source>
</evidence>
<evidence type="ECO:0000256" key="4">
    <source>
        <dbReference type="ARBA" id="ARBA00022833"/>
    </source>
</evidence>
<evidence type="ECO:0000256" key="2">
    <source>
        <dbReference type="ARBA" id="ARBA00022723"/>
    </source>
</evidence>
<dbReference type="PANTHER" id="PTHR43794:SF11">
    <property type="entry name" value="AMIDOHYDROLASE-RELATED DOMAIN-CONTAINING PROTEIN"/>
    <property type="match status" value="1"/>
</dbReference>
<dbReference type="InterPro" id="IPR054418">
    <property type="entry name" value="MQNX/HUTI_composite_N"/>
</dbReference>
<dbReference type="PANTHER" id="PTHR43794">
    <property type="entry name" value="AMINOHYDROLASE SSNA-RELATED"/>
    <property type="match status" value="1"/>
</dbReference>
<gene>
    <name evidence="7" type="ORF">D3272_05395</name>
</gene>
<evidence type="ECO:0000313" key="8">
    <source>
        <dbReference type="Proteomes" id="UP000289411"/>
    </source>
</evidence>
<dbReference type="InterPro" id="IPR032466">
    <property type="entry name" value="Metal_Hydrolase"/>
</dbReference>
<dbReference type="OrthoDB" id="9796020at2"/>
<dbReference type="Proteomes" id="UP000289411">
    <property type="component" value="Unassembled WGS sequence"/>
</dbReference>
<dbReference type="Gene3D" id="2.30.40.10">
    <property type="entry name" value="Urease, subunit C, domain 1"/>
    <property type="match status" value="1"/>
</dbReference>
<dbReference type="AlphaFoldDB" id="A0A4Q2RIR9"/>
<keyword evidence="3 7" id="KW-0378">Hydrolase</keyword>
<dbReference type="InterPro" id="IPR006680">
    <property type="entry name" value="Amidohydro-rel"/>
</dbReference>
<feature type="domain" description="Aminodeoxyfutalosine deaminase/Imidazolonepropionase-like composite" evidence="6">
    <location>
        <begin position="27"/>
        <end position="52"/>
    </location>
</feature>
<name>A0A4Q2RIR9_9HYPH</name>
<dbReference type="GO" id="GO:0016810">
    <property type="term" value="F:hydrolase activity, acting on carbon-nitrogen (but not peptide) bonds"/>
    <property type="evidence" value="ECO:0007669"/>
    <property type="project" value="InterPro"/>
</dbReference>
<keyword evidence="2" id="KW-0479">Metal-binding</keyword>
<evidence type="ECO:0000259" key="5">
    <source>
        <dbReference type="Pfam" id="PF01979"/>
    </source>
</evidence>
<sequence>MSENLLVGGWVVTGVENRDRATVLRDAAVVHRDGIVVEVGDAEAMRRKYPAAPTYGSSKHVVLPGFVNSHHHVGLTPLQLGSPDYALELWFASRISGRAVDLTLDTLYSAFEMLASGITTVQHIHGWIPGPLSHIHACSTKVLDAYRMLGMRASYCFAVREQNRLVYEADEDFLKRLPAETAALLAPHLERQRMPFADYLTLFDQLTVENRGQSLTRIQLAPANLHWVTDDGLLALKEKADAARVPMHMHLLETVYQKEYARRRTGTTAVKHLHRLGLLGPGMTLGHGVWLTEEDIEVAASTGTCICHNCSSNLRLRSGVAPLNAFEAKGVTVGMGLDEAGINEDRDMLQEMRLALRVHRVPGMREADVPSCPQVLKMATEGGAMTTAFGASIGRLEAGRMADAVLIDVERAFYPYQDDDVPMLDALIQRAKTEHVDATVVGGKLVYEKGRFLNVDRDKVLAEIAEALARPRTEAEKTSRVLRRQVFPHVEAFYADYLKDMPAREPFYAPSSRT</sequence>
<evidence type="ECO:0000259" key="6">
    <source>
        <dbReference type="Pfam" id="PF22039"/>
    </source>
</evidence>
<dbReference type="SUPFAM" id="SSF51556">
    <property type="entry name" value="Metallo-dependent hydrolases"/>
    <property type="match status" value="1"/>
</dbReference>
<organism evidence="7 8">
    <name type="scientific">Lichenibacterium ramalinae</name>
    <dbReference type="NCBI Taxonomy" id="2316527"/>
    <lineage>
        <taxon>Bacteria</taxon>
        <taxon>Pseudomonadati</taxon>
        <taxon>Pseudomonadota</taxon>
        <taxon>Alphaproteobacteria</taxon>
        <taxon>Hyphomicrobiales</taxon>
        <taxon>Lichenihabitantaceae</taxon>
        <taxon>Lichenibacterium</taxon>
    </lineage>
</organism>
<comment type="caution">
    <text evidence="7">The sequence shown here is derived from an EMBL/GenBank/DDBJ whole genome shotgun (WGS) entry which is preliminary data.</text>
</comment>
<dbReference type="InterPro" id="IPR011059">
    <property type="entry name" value="Metal-dep_hydrolase_composite"/>
</dbReference>
<dbReference type="GO" id="GO:0046872">
    <property type="term" value="F:metal ion binding"/>
    <property type="evidence" value="ECO:0007669"/>
    <property type="project" value="UniProtKB-KW"/>
</dbReference>
<protein>
    <submittedName>
        <fullName evidence="7">Amidohydrolase</fullName>
    </submittedName>
</protein>
<dbReference type="SUPFAM" id="SSF51338">
    <property type="entry name" value="Composite domain of metallo-dependent hydrolases"/>
    <property type="match status" value="1"/>
</dbReference>
<reference evidence="7 8" key="2">
    <citation type="submission" date="2019-02" db="EMBL/GenBank/DDBJ databases">
        <title>'Lichenibacterium ramalinii' gen. nov. sp. nov., 'Lichenibacterium minor' gen. nov. sp. nov.</title>
        <authorList>
            <person name="Pankratov T."/>
        </authorList>
    </citation>
    <scope>NUCLEOTIDE SEQUENCE [LARGE SCALE GENOMIC DNA]</scope>
    <source>
        <strain evidence="7 8">RmlP001</strain>
    </source>
</reference>
<reference evidence="7 8" key="1">
    <citation type="submission" date="2018-09" db="EMBL/GenBank/DDBJ databases">
        <authorList>
            <person name="Grouzdev D.S."/>
            <person name="Krutkina M.S."/>
        </authorList>
    </citation>
    <scope>NUCLEOTIDE SEQUENCE [LARGE SCALE GENOMIC DNA]</scope>
    <source>
        <strain evidence="7 8">RmlP001</strain>
    </source>
</reference>
<comment type="similarity">
    <text evidence="1">Belongs to the metallo-dependent hydrolases superfamily. ATZ/TRZ family.</text>
</comment>
<dbReference type="InterPro" id="IPR050287">
    <property type="entry name" value="MTA/SAH_deaminase"/>
</dbReference>
<keyword evidence="8" id="KW-1185">Reference proteome</keyword>
<feature type="domain" description="Amidohydrolase-related" evidence="5">
    <location>
        <begin position="61"/>
        <end position="446"/>
    </location>
</feature>
<keyword evidence="4" id="KW-0862">Zinc</keyword>
<accession>A0A4Q2RIR9</accession>
<evidence type="ECO:0000313" key="7">
    <source>
        <dbReference type="EMBL" id="RYB06760.1"/>
    </source>
</evidence>
<dbReference type="RefSeq" id="WP_129218114.1">
    <property type="nucleotide sequence ID" value="NZ_QYBC01000003.1"/>
</dbReference>